<feature type="compositionally biased region" description="Low complexity" evidence="2">
    <location>
        <begin position="255"/>
        <end position="268"/>
    </location>
</feature>
<evidence type="ECO:0000313" key="4">
    <source>
        <dbReference type="Proteomes" id="UP000007799"/>
    </source>
</evidence>
<keyword evidence="4" id="KW-1185">Reference proteome</keyword>
<dbReference type="AlphaFoldDB" id="F2UMV3"/>
<evidence type="ECO:0000256" key="2">
    <source>
        <dbReference type="SAM" id="MobiDB-lite"/>
    </source>
</evidence>
<gene>
    <name evidence="3" type="ORF">PTSG_09147</name>
</gene>
<reference evidence="3" key="1">
    <citation type="submission" date="2009-08" db="EMBL/GenBank/DDBJ databases">
        <title>Annotation of Salpingoeca rosetta.</title>
        <authorList>
            <consortium name="The Broad Institute Genome Sequencing Platform"/>
            <person name="Russ C."/>
            <person name="Cuomo C."/>
            <person name="Burger G."/>
            <person name="Gray M.W."/>
            <person name="Holland P.W.H."/>
            <person name="King N."/>
            <person name="Lang F.B.F."/>
            <person name="Roger A.J."/>
            <person name="Ruiz-Trillo I."/>
            <person name="Young S.K."/>
            <person name="Zeng Q."/>
            <person name="Gargeya S."/>
            <person name="Alvarado L."/>
            <person name="Berlin A."/>
            <person name="Chapman S.B."/>
            <person name="Chen Z."/>
            <person name="Freedman E."/>
            <person name="Gellesch M."/>
            <person name="Goldberg J."/>
            <person name="Griggs A."/>
            <person name="Gujja S."/>
            <person name="Heilman E."/>
            <person name="Heiman D."/>
            <person name="Howarth C."/>
            <person name="Mehta T."/>
            <person name="Neiman D."/>
            <person name="Pearson M."/>
            <person name="Roberts A."/>
            <person name="Saif S."/>
            <person name="Shea T."/>
            <person name="Shenoy N."/>
            <person name="Sisk P."/>
            <person name="Stolte C."/>
            <person name="Sykes S."/>
            <person name="White J."/>
            <person name="Yandava C."/>
            <person name="Haas B."/>
            <person name="Nusbaum C."/>
            <person name="Birren B."/>
        </authorList>
    </citation>
    <scope>NUCLEOTIDE SEQUENCE [LARGE SCALE GENOMIC DNA]</scope>
    <source>
        <strain evidence="3">ATCC 50818</strain>
    </source>
</reference>
<dbReference type="RefSeq" id="XP_004989401.1">
    <property type="nucleotide sequence ID" value="XM_004989344.1"/>
</dbReference>
<feature type="region of interest" description="Disordered" evidence="2">
    <location>
        <begin position="249"/>
        <end position="268"/>
    </location>
</feature>
<evidence type="ECO:0000313" key="3">
    <source>
        <dbReference type="EMBL" id="EGD78452.1"/>
    </source>
</evidence>
<name>F2UMV3_SALR5</name>
<sequence>MMDVPSITALGSTLGLTGEALAVLEEHDRLVKQTVTLLSQQLAEAEEQLHATEERAVAAEAIAKEYAEIGVSLQASLDGASEEMEGVKQELAAAVAARGDAQEALVCSKERVAEEMKSNEQLTTRIKELEAQVTARDAAVSEWRRRCEEEEKTAARLRQELKEARADAAQLRRADERWTQRLQEEKRRREAVIRDMESRHASAVAALRSEMDTERQTLNQRLAAEEARVASARRDVDDLIRGFARTHTYTRTHAAHPQTHAQARPPQA</sequence>
<dbReference type="GeneID" id="16069946"/>
<proteinExistence type="predicted"/>
<keyword evidence="1" id="KW-0175">Coiled coil</keyword>
<protein>
    <submittedName>
        <fullName evidence="3">Uncharacterized protein</fullName>
    </submittedName>
</protein>
<dbReference type="Proteomes" id="UP000007799">
    <property type="component" value="Unassembled WGS sequence"/>
</dbReference>
<dbReference type="EMBL" id="GL832983">
    <property type="protein sequence ID" value="EGD78452.1"/>
    <property type="molecule type" value="Genomic_DNA"/>
</dbReference>
<organism evidence="4">
    <name type="scientific">Salpingoeca rosetta (strain ATCC 50818 / BSB-021)</name>
    <dbReference type="NCBI Taxonomy" id="946362"/>
    <lineage>
        <taxon>Eukaryota</taxon>
        <taxon>Choanoflagellata</taxon>
        <taxon>Craspedida</taxon>
        <taxon>Salpingoecidae</taxon>
        <taxon>Salpingoeca</taxon>
    </lineage>
</organism>
<evidence type="ECO:0000256" key="1">
    <source>
        <dbReference type="SAM" id="Coils"/>
    </source>
</evidence>
<dbReference type="InParanoid" id="F2UMV3"/>
<dbReference type="KEGG" id="sre:PTSG_09147"/>
<feature type="coiled-coil region" evidence="1">
    <location>
        <begin position="35"/>
        <end position="235"/>
    </location>
</feature>
<accession>F2UMV3</accession>